<feature type="region of interest" description="Disordered" evidence="1">
    <location>
        <begin position="1"/>
        <end position="163"/>
    </location>
</feature>
<reference evidence="2" key="1">
    <citation type="submission" date="2022-11" db="EMBL/GenBank/DDBJ databases">
        <authorList>
            <person name="Petersen C."/>
        </authorList>
    </citation>
    <scope>NUCLEOTIDE SEQUENCE</scope>
    <source>
        <strain evidence="2">IBT 19713</strain>
    </source>
</reference>
<feature type="compositionally biased region" description="Pro residues" evidence="1">
    <location>
        <begin position="127"/>
        <end position="141"/>
    </location>
</feature>
<dbReference type="AlphaFoldDB" id="A0A9W9PHR3"/>
<proteinExistence type="predicted"/>
<evidence type="ECO:0000256" key="1">
    <source>
        <dbReference type="SAM" id="MobiDB-lite"/>
    </source>
</evidence>
<feature type="region of interest" description="Disordered" evidence="1">
    <location>
        <begin position="169"/>
        <end position="188"/>
    </location>
</feature>
<accession>A0A9W9PHR3</accession>
<feature type="compositionally biased region" description="Polar residues" evidence="1">
    <location>
        <begin position="97"/>
        <end position="108"/>
    </location>
</feature>
<gene>
    <name evidence="2" type="ORF">N7468_001973</name>
</gene>
<dbReference type="GeneID" id="83198573"/>
<keyword evidence="3" id="KW-1185">Reference proteome</keyword>
<dbReference type="OrthoDB" id="5425130at2759"/>
<organism evidence="2 3">
    <name type="scientific">Penicillium chermesinum</name>
    <dbReference type="NCBI Taxonomy" id="63820"/>
    <lineage>
        <taxon>Eukaryota</taxon>
        <taxon>Fungi</taxon>
        <taxon>Dikarya</taxon>
        <taxon>Ascomycota</taxon>
        <taxon>Pezizomycotina</taxon>
        <taxon>Eurotiomycetes</taxon>
        <taxon>Eurotiomycetidae</taxon>
        <taxon>Eurotiales</taxon>
        <taxon>Aspergillaceae</taxon>
        <taxon>Penicillium</taxon>
    </lineage>
</organism>
<feature type="compositionally biased region" description="Basic residues" evidence="1">
    <location>
        <begin position="86"/>
        <end position="96"/>
    </location>
</feature>
<dbReference type="EMBL" id="JAPQKS010000002">
    <property type="protein sequence ID" value="KAJ5246990.1"/>
    <property type="molecule type" value="Genomic_DNA"/>
</dbReference>
<dbReference type="RefSeq" id="XP_058334411.1">
    <property type="nucleotide sequence ID" value="XM_058471270.1"/>
</dbReference>
<feature type="compositionally biased region" description="Low complexity" evidence="1">
    <location>
        <begin position="142"/>
        <end position="156"/>
    </location>
</feature>
<reference evidence="2" key="2">
    <citation type="journal article" date="2023" name="IMA Fungus">
        <title>Comparative genomic study of the Penicillium genus elucidates a diverse pangenome and 15 lateral gene transfer events.</title>
        <authorList>
            <person name="Petersen C."/>
            <person name="Sorensen T."/>
            <person name="Nielsen M.R."/>
            <person name="Sondergaard T.E."/>
            <person name="Sorensen J.L."/>
            <person name="Fitzpatrick D.A."/>
            <person name="Frisvad J.C."/>
            <person name="Nielsen K.L."/>
        </authorList>
    </citation>
    <scope>NUCLEOTIDE SEQUENCE</scope>
    <source>
        <strain evidence="2">IBT 19713</strain>
    </source>
</reference>
<feature type="compositionally biased region" description="Pro residues" evidence="1">
    <location>
        <begin position="207"/>
        <end position="219"/>
    </location>
</feature>
<name>A0A9W9PHR3_9EURO</name>
<comment type="caution">
    <text evidence="2">The sequence shown here is derived from an EMBL/GenBank/DDBJ whole genome shotgun (WGS) entry which is preliminary data.</text>
</comment>
<feature type="compositionally biased region" description="Pro residues" evidence="1">
    <location>
        <begin position="55"/>
        <end position="85"/>
    </location>
</feature>
<evidence type="ECO:0000313" key="2">
    <source>
        <dbReference type="EMBL" id="KAJ5246990.1"/>
    </source>
</evidence>
<dbReference type="Proteomes" id="UP001150941">
    <property type="component" value="Unassembled WGS sequence"/>
</dbReference>
<evidence type="ECO:0000313" key="3">
    <source>
        <dbReference type="Proteomes" id="UP001150941"/>
    </source>
</evidence>
<sequence>MAIFDSEKRPKGLRMPTLTAMKNGAAASKSQFSLHRTKSEPKSPGNDIGAMPLPAAVPLPPPQRHAPPSKELPPPPKDQVPPPPKRLSKVPPRRKLSQNAQDAQNAQRSPPAAPPALPALPVQPVQPVQPPSQPSPQPAVAPSPVGLSPSVSPPQVYSAEAQVSEPKLVRAEAQLPAPPAAPQPVRPGVPAVVSQTALSSQEYFPLTPAPPVTLSPAPPRESDNETPLEDFIPTPDGTGSPYLLEPASSNEQPPYFTPPEMDPVAPELNVTHYNCFQEHRNMPTAQNVWCPLPCMTCQKFDRETRHRCVFCCLRICESCYQGLQKCRHRSLQELLSKVVRA</sequence>
<feature type="compositionally biased region" description="Pro residues" evidence="1">
    <location>
        <begin position="176"/>
        <end position="187"/>
    </location>
</feature>
<feature type="region of interest" description="Disordered" evidence="1">
    <location>
        <begin position="204"/>
        <end position="255"/>
    </location>
</feature>
<feature type="compositionally biased region" description="Basic and acidic residues" evidence="1">
    <location>
        <begin position="1"/>
        <end position="10"/>
    </location>
</feature>
<protein>
    <submittedName>
        <fullName evidence="2">Uncharacterized protein</fullName>
    </submittedName>
</protein>